<proteinExistence type="predicted"/>
<dbReference type="EMBL" id="BPLQ01014835">
    <property type="protein sequence ID" value="GIY83617.1"/>
    <property type="molecule type" value="Genomic_DNA"/>
</dbReference>
<accession>A0AAV4WLC7</accession>
<evidence type="ECO:0000313" key="2">
    <source>
        <dbReference type="Proteomes" id="UP001054837"/>
    </source>
</evidence>
<gene>
    <name evidence="1" type="ORF">CDAR_32491</name>
</gene>
<reference evidence="1 2" key="1">
    <citation type="submission" date="2021-06" db="EMBL/GenBank/DDBJ databases">
        <title>Caerostris darwini draft genome.</title>
        <authorList>
            <person name="Kono N."/>
            <person name="Arakawa K."/>
        </authorList>
    </citation>
    <scope>NUCLEOTIDE SEQUENCE [LARGE SCALE GENOMIC DNA]</scope>
</reference>
<keyword evidence="2" id="KW-1185">Reference proteome</keyword>
<protein>
    <submittedName>
        <fullName evidence="1">Uncharacterized protein</fullName>
    </submittedName>
</protein>
<comment type="caution">
    <text evidence="1">The sequence shown here is derived from an EMBL/GenBank/DDBJ whole genome shotgun (WGS) entry which is preliminary data.</text>
</comment>
<sequence length="108" mass="12343">MRSAATECNVESDLMVEDIFSIYNFTCTEDTEMNTLYKKHKDCIVGKKSTSGTRDCLKPFSDATISPIGISARSLAKKSLRLECKWHYMVQRELITFLNGITWPKKIL</sequence>
<dbReference type="AlphaFoldDB" id="A0AAV4WLC7"/>
<organism evidence="1 2">
    <name type="scientific">Caerostris darwini</name>
    <dbReference type="NCBI Taxonomy" id="1538125"/>
    <lineage>
        <taxon>Eukaryota</taxon>
        <taxon>Metazoa</taxon>
        <taxon>Ecdysozoa</taxon>
        <taxon>Arthropoda</taxon>
        <taxon>Chelicerata</taxon>
        <taxon>Arachnida</taxon>
        <taxon>Araneae</taxon>
        <taxon>Araneomorphae</taxon>
        <taxon>Entelegynae</taxon>
        <taxon>Araneoidea</taxon>
        <taxon>Araneidae</taxon>
        <taxon>Caerostris</taxon>
    </lineage>
</organism>
<dbReference type="Proteomes" id="UP001054837">
    <property type="component" value="Unassembled WGS sequence"/>
</dbReference>
<evidence type="ECO:0000313" key="1">
    <source>
        <dbReference type="EMBL" id="GIY83617.1"/>
    </source>
</evidence>
<name>A0AAV4WLC7_9ARAC</name>